<dbReference type="InterPro" id="IPR001851">
    <property type="entry name" value="ABC_transp_permease"/>
</dbReference>
<dbReference type="PANTHER" id="PTHR11795:SF447">
    <property type="entry name" value="ABC TRANSPORTER PERMEASE PROTEIN"/>
    <property type="match status" value="1"/>
</dbReference>
<feature type="transmembrane region" description="Helical" evidence="9">
    <location>
        <begin position="331"/>
        <end position="353"/>
    </location>
</feature>
<protein>
    <recommendedName>
        <fullName evidence="14">Urea ABC transporter permease subunit UrtB</fullName>
    </recommendedName>
</protein>
<feature type="transmembrane region" description="Helical" evidence="9">
    <location>
        <begin position="382"/>
        <end position="400"/>
    </location>
</feature>
<evidence type="ECO:0000313" key="11">
    <source>
        <dbReference type="EMBL" id="QPD03261.1"/>
    </source>
</evidence>
<organism evidence="11 13">
    <name type="scientific">Candidatus Nitrospira kreftii</name>
    <dbReference type="NCBI Taxonomy" id="2652173"/>
    <lineage>
        <taxon>Bacteria</taxon>
        <taxon>Pseudomonadati</taxon>
        <taxon>Nitrospirota</taxon>
        <taxon>Nitrospiria</taxon>
        <taxon>Nitrospirales</taxon>
        <taxon>Nitrospiraceae</taxon>
        <taxon>Nitrospira</taxon>
    </lineage>
</organism>
<comment type="subcellular location">
    <subcellularLocation>
        <location evidence="1">Cell membrane</location>
        <topology evidence="1">Multi-pass membrane protein</topology>
    </subcellularLocation>
</comment>
<keyword evidence="10" id="KW-0732">Signal</keyword>
<feature type="transmembrane region" description="Helical" evidence="9">
    <location>
        <begin position="299"/>
        <end position="319"/>
    </location>
</feature>
<evidence type="ECO:0000256" key="7">
    <source>
        <dbReference type="ARBA" id="ARBA00023136"/>
    </source>
</evidence>
<feature type="signal peptide" evidence="10">
    <location>
        <begin position="1"/>
        <end position="37"/>
    </location>
</feature>
<feature type="transmembrane region" description="Helical" evidence="9">
    <location>
        <begin position="497"/>
        <end position="517"/>
    </location>
</feature>
<accession>A0A7S8FCN7</accession>
<evidence type="ECO:0000256" key="3">
    <source>
        <dbReference type="ARBA" id="ARBA00022475"/>
    </source>
</evidence>
<dbReference type="KEGG" id="nkf:Nkreftii_001035"/>
<evidence type="ECO:0000256" key="5">
    <source>
        <dbReference type="ARBA" id="ARBA00022970"/>
    </source>
</evidence>
<dbReference type="CDD" id="cd06582">
    <property type="entry name" value="TM_PBP1_LivH_like"/>
    <property type="match status" value="1"/>
</dbReference>
<keyword evidence="5" id="KW-0029">Amino-acid transport</keyword>
<dbReference type="GO" id="GO:0005886">
    <property type="term" value="C:plasma membrane"/>
    <property type="evidence" value="ECO:0007669"/>
    <property type="project" value="UniProtKB-SubCell"/>
</dbReference>
<evidence type="ECO:0000256" key="1">
    <source>
        <dbReference type="ARBA" id="ARBA00004651"/>
    </source>
</evidence>
<evidence type="ECO:0000313" key="12">
    <source>
        <dbReference type="EMBL" id="QPD05338.1"/>
    </source>
</evidence>
<proteinExistence type="inferred from homology"/>
<evidence type="ECO:0000256" key="4">
    <source>
        <dbReference type="ARBA" id="ARBA00022692"/>
    </source>
</evidence>
<dbReference type="Proteomes" id="UP000593737">
    <property type="component" value="Chromosome"/>
</dbReference>
<keyword evidence="3" id="KW-1003">Cell membrane</keyword>
<evidence type="ECO:0000256" key="6">
    <source>
        <dbReference type="ARBA" id="ARBA00022989"/>
    </source>
</evidence>
<dbReference type="KEGG" id="nkf:Nkreftii_003112"/>
<dbReference type="SMART" id="SM00567">
    <property type="entry name" value="EZ_HEAT"/>
    <property type="match status" value="2"/>
</dbReference>
<gene>
    <name evidence="11" type="ORF">Nkreftii_001035</name>
    <name evidence="12" type="ORF">Nkreftii_003112</name>
</gene>
<dbReference type="InterPro" id="IPR004155">
    <property type="entry name" value="PBS_lyase_HEAT"/>
</dbReference>
<dbReference type="GO" id="GO:0006865">
    <property type="term" value="P:amino acid transport"/>
    <property type="evidence" value="ECO:0007669"/>
    <property type="project" value="UniProtKB-KW"/>
</dbReference>
<sequence length="532" mass="56591">MERVDGVRRRTGILPRLRVLSVACVLLGGLGGPSAGAADETGAAAGTSAPAASPIEAALLDLQSEDAEVRTQAAELLIAQGDTSLLPRLDAMREEGSRAVRIALKPVIDLLKNRANLTSDSPDTRRSAAADLGSTGRREAIPSLKQAAANEEVWWVRYTMEESQHVLELQADDHAIQLEAVKQLGELRSANSVPALTALIEAGQAAAATDQQQALATAATAAVDYIESWGWWANIIETCFRGISLSSILLIMSLGLAIVFGLMGVINMAHGELMMVGAYATFITQQAFLAWCSPDAFDWYFPVALPVAFLSAAAFGWVLEATVIRFLYGRLLETLLATWGVSLILMQAARVYFGDLTAVIAPQSLRGGAQVMVGVYLPYNRIFIIVLSIVCVLGIYVLLFRSTLGIRVRAVTQNRNMSACLGIPTRKVDAYTFAFASGLAGIAGWALTMVGNVDPGLGQNYIVDSFMVVVTGGVGKLAGTIWASLGIGGLNKLIEPFSGAVYGKVFILVGVILFLQWRPQGLFAAKGRSADA</sequence>
<feature type="transmembrane region" description="Helical" evidence="9">
    <location>
        <begin position="431"/>
        <end position="453"/>
    </location>
</feature>
<feature type="transmembrane region" description="Helical" evidence="9">
    <location>
        <begin position="465"/>
        <end position="485"/>
    </location>
</feature>
<dbReference type="EMBL" id="CP047423">
    <property type="protein sequence ID" value="QPD03261.1"/>
    <property type="molecule type" value="Genomic_DNA"/>
</dbReference>
<feature type="chain" id="PRO_5036212476" description="Urea ABC transporter permease subunit UrtB" evidence="10">
    <location>
        <begin position="38"/>
        <end position="532"/>
    </location>
</feature>
<evidence type="ECO:0000313" key="13">
    <source>
        <dbReference type="Proteomes" id="UP000593737"/>
    </source>
</evidence>
<keyword evidence="6 9" id="KW-1133">Transmembrane helix</keyword>
<evidence type="ECO:0000256" key="9">
    <source>
        <dbReference type="SAM" id="Phobius"/>
    </source>
</evidence>
<dbReference type="InterPro" id="IPR016024">
    <property type="entry name" value="ARM-type_fold"/>
</dbReference>
<dbReference type="GO" id="GO:0022857">
    <property type="term" value="F:transmembrane transporter activity"/>
    <property type="evidence" value="ECO:0007669"/>
    <property type="project" value="InterPro"/>
</dbReference>
<keyword evidence="2" id="KW-0813">Transport</keyword>
<dbReference type="InterPro" id="IPR052157">
    <property type="entry name" value="BCAA_transport_permease"/>
</dbReference>
<dbReference type="SUPFAM" id="SSF48371">
    <property type="entry name" value="ARM repeat"/>
    <property type="match status" value="1"/>
</dbReference>
<evidence type="ECO:0000256" key="8">
    <source>
        <dbReference type="ARBA" id="ARBA00037998"/>
    </source>
</evidence>
<dbReference type="AlphaFoldDB" id="A0A7S8FCN7"/>
<comment type="similarity">
    <text evidence="8">Belongs to the binding-protein-dependent transport system permease family. LivHM subfamily.</text>
</comment>
<dbReference type="Gene3D" id="1.25.10.10">
    <property type="entry name" value="Leucine-rich Repeat Variant"/>
    <property type="match status" value="1"/>
</dbReference>
<reference evidence="11 13" key="1">
    <citation type="journal article" date="2020" name="ISME J.">
        <title>Enrichment and physiological characterization of a novel comammox Nitrospira indicates ammonium inhibition of complete nitrification.</title>
        <authorList>
            <person name="Sakoula D."/>
            <person name="Koch H."/>
            <person name="Frank J."/>
            <person name="Jetten M.S.M."/>
            <person name="van Kessel M.A.H.J."/>
            <person name="Lucker S."/>
        </authorList>
    </citation>
    <scope>NUCLEOTIDE SEQUENCE [LARGE SCALE GENOMIC DNA]</scope>
    <source>
        <strain evidence="11">Comreactor17</strain>
    </source>
</reference>
<dbReference type="EMBL" id="CP047423">
    <property type="protein sequence ID" value="QPD05338.1"/>
    <property type="molecule type" value="Genomic_DNA"/>
</dbReference>
<name>A0A7S8FCN7_9BACT</name>
<dbReference type="NCBIfam" id="TIGR03409">
    <property type="entry name" value="urea_trans_UrtB"/>
    <property type="match status" value="1"/>
</dbReference>
<dbReference type="InterPro" id="IPR017779">
    <property type="entry name" value="ABC_UrtB_bac"/>
</dbReference>
<evidence type="ECO:0000256" key="10">
    <source>
        <dbReference type="SAM" id="SignalP"/>
    </source>
</evidence>
<dbReference type="Pfam" id="PF02653">
    <property type="entry name" value="BPD_transp_2"/>
    <property type="match status" value="1"/>
</dbReference>
<evidence type="ECO:0000256" key="2">
    <source>
        <dbReference type="ARBA" id="ARBA00022448"/>
    </source>
</evidence>
<feature type="transmembrane region" description="Helical" evidence="9">
    <location>
        <begin position="243"/>
        <end position="266"/>
    </location>
</feature>
<evidence type="ECO:0008006" key="14">
    <source>
        <dbReference type="Google" id="ProtNLM"/>
    </source>
</evidence>
<keyword evidence="4 9" id="KW-0812">Transmembrane</keyword>
<dbReference type="PANTHER" id="PTHR11795">
    <property type="entry name" value="BRANCHED-CHAIN AMINO ACID TRANSPORT SYSTEM PERMEASE PROTEIN LIVH"/>
    <property type="match status" value="1"/>
</dbReference>
<keyword evidence="7 9" id="KW-0472">Membrane</keyword>
<dbReference type="InterPro" id="IPR011989">
    <property type="entry name" value="ARM-like"/>
</dbReference>